<proteinExistence type="predicted"/>
<keyword evidence="1" id="KW-0732">Signal</keyword>
<feature type="chain" id="PRO_5045954555" description="Secreted protein" evidence="1">
    <location>
        <begin position="19"/>
        <end position="76"/>
    </location>
</feature>
<gene>
    <name evidence="2" type="ORF">PVK06_046565</name>
</gene>
<evidence type="ECO:0000313" key="3">
    <source>
        <dbReference type="Proteomes" id="UP001358586"/>
    </source>
</evidence>
<evidence type="ECO:0008006" key="4">
    <source>
        <dbReference type="Google" id="ProtNLM"/>
    </source>
</evidence>
<name>A0ABR0MBC7_GOSAR</name>
<evidence type="ECO:0000256" key="1">
    <source>
        <dbReference type="SAM" id="SignalP"/>
    </source>
</evidence>
<evidence type="ECO:0000313" key="2">
    <source>
        <dbReference type="EMBL" id="KAK5770415.1"/>
    </source>
</evidence>
<dbReference type="Proteomes" id="UP001358586">
    <property type="component" value="Chromosome 13"/>
</dbReference>
<dbReference type="EMBL" id="JARKNE010000013">
    <property type="protein sequence ID" value="KAK5770415.1"/>
    <property type="molecule type" value="Genomic_DNA"/>
</dbReference>
<comment type="caution">
    <text evidence="2">The sequence shown here is derived from an EMBL/GenBank/DDBJ whole genome shotgun (WGS) entry which is preliminary data.</text>
</comment>
<keyword evidence="3" id="KW-1185">Reference proteome</keyword>
<feature type="signal peptide" evidence="1">
    <location>
        <begin position="1"/>
        <end position="18"/>
    </location>
</feature>
<protein>
    <recommendedName>
        <fullName evidence="4">Secreted protein</fullName>
    </recommendedName>
</protein>
<organism evidence="2 3">
    <name type="scientific">Gossypium arboreum</name>
    <name type="common">Tree cotton</name>
    <name type="synonym">Gossypium nanking</name>
    <dbReference type="NCBI Taxonomy" id="29729"/>
    <lineage>
        <taxon>Eukaryota</taxon>
        <taxon>Viridiplantae</taxon>
        <taxon>Streptophyta</taxon>
        <taxon>Embryophyta</taxon>
        <taxon>Tracheophyta</taxon>
        <taxon>Spermatophyta</taxon>
        <taxon>Magnoliopsida</taxon>
        <taxon>eudicotyledons</taxon>
        <taxon>Gunneridae</taxon>
        <taxon>Pentapetalae</taxon>
        <taxon>rosids</taxon>
        <taxon>malvids</taxon>
        <taxon>Malvales</taxon>
        <taxon>Malvaceae</taxon>
        <taxon>Malvoideae</taxon>
        <taxon>Gossypium</taxon>
    </lineage>
</organism>
<accession>A0ABR0MBC7</accession>
<sequence>MNVCFELLSVSWVLVSLGVILHQNCTRYIPKKQKIGFRKKPKKLSVDATLVCAWSCGWPCARHDRVSDEGVAVLKT</sequence>
<reference evidence="2 3" key="1">
    <citation type="submission" date="2023-03" db="EMBL/GenBank/DDBJ databases">
        <title>WGS of Gossypium arboreum.</title>
        <authorList>
            <person name="Yu D."/>
        </authorList>
    </citation>
    <scope>NUCLEOTIDE SEQUENCE [LARGE SCALE GENOMIC DNA]</scope>
    <source>
        <tissue evidence="2">Leaf</tissue>
    </source>
</reference>